<organism evidence="3 4">
    <name type="scientific">Corynespora cassiicola Philippines</name>
    <dbReference type="NCBI Taxonomy" id="1448308"/>
    <lineage>
        <taxon>Eukaryota</taxon>
        <taxon>Fungi</taxon>
        <taxon>Dikarya</taxon>
        <taxon>Ascomycota</taxon>
        <taxon>Pezizomycotina</taxon>
        <taxon>Dothideomycetes</taxon>
        <taxon>Pleosporomycetidae</taxon>
        <taxon>Pleosporales</taxon>
        <taxon>Corynesporascaceae</taxon>
        <taxon>Corynespora</taxon>
    </lineage>
</organism>
<feature type="transmembrane region" description="Helical" evidence="2">
    <location>
        <begin position="100"/>
        <end position="121"/>
    </location>
</feature>
<keyword evidence="2" id="KW-1133">Transmembrane helix</keyword>
<keyword evidence="2" id="KW-0472">Membrane</keyword>
<reference evidence="3 4" key="1">
    <citation type="journal article" date="2018" name="Front. Microbiol.">
        <title>Genome-Wide Analysis of Corynespora cassiicola Leaf Fall Disease Putative Effectors.</title>
        <authorList>
            <person name="Lopez D."/>
            <person name="Ribeiro S."/>
            <person name="Label P."/>
            <person name="Fumanal B."/>
            <person name="Venisse J.S."/>
            <person name="Kohler A."/>
            <person name="de Oliveira R.R."/>
            <person name="Labutti K."/>
            <person name="Lipzen A."/>
            <person name="Lail K."/>
            <person name="Bauer D."/>
            <person name="Ohm R.A."/>
            <person name="Barry K.W."/>
            <person name="Spatafora J."/>
            <person name="Grigoriev I.V."/>
            <person name="Martin F.M."/>
            <person name="Pujade-Renaud V."/>
        </authorList>
    </citation>
    <scope>NUCLEOTIDE SEQUENCE [LARGE SCALE GENOMIC DNA]</scope>
    <source>
        <strain evidence="3 4">Philippines</strain>
    </source>
</reference>
<keyword evidence="4" id="KW-1185">Reference proteome</keyword>
<evidence type="ECO:0000313" key="4">
    <source>
        <dbReference type="Proteomes" id="UP000240883"/>
    </source>
</evidence>
<evidence type="ECO:0000256" key="2">
    <source>
        <dbReference type="SAM" id="Phobius"/>
    </source>
</evidence>
<feature type="transmembrane region" description="Helical" evidence="2">
    <location>
        <begin position="38"/>
        <end position="58"/>
    </location>
</feature>
<feature type="compositionally biased region" description="Low complexity" evidence="1">
    <location>
        <begin position="9"/>
        <end position="20"/>
    </location>
</feature>
<feature type="transmembrane region" description="Helical" evidence="2">
    <location>
        <begin position="133"/>
        <end position="153"/>
    </location>
</feature>
<name>A0A2T2NUM8_CORCC</name>
<protein>
    <submittedName>
        <fullName evidence="3">Uncharacterized protein</fullName>
    </submittedName>
</protein>
<sequence length="268" mass="28941">MPPKRVRNTRTAPSTGPATAPARCIARNPYGVAVVRNYVLPAAGATLAGPLISVLPLGPLGPTVALLLATYSRFCLRANVVGSLYAGLRSLGLSGVRGQLLTLLSFLSMGSVMGAGIQSQLLNLVLAAGGHQAHLIGLILSMLTGLAGCFGMGPIMLRGSSINAIVGEFRSFAIFRGTGWLLDTIEDSWRRFLSSQRGAPYLRMLGYSRDRARTSARRAATWRTLRNTAWDMVDRIGFRGLRAQQRTSSPDPEPEPLDEWIMVEEENF</sequence>
<dbReference type="EMBL" id="KZ678133">
    <property type="protein sequence ID" value="PSN69094.1"/>
    <property type="molecule type" value="Genomic_DNA"/>
</dbReference>
<evidence type="ECO:0000256" key="1">
    <source>
        <dbReference type="SAM" id="MobiDB-lite"/>
    </source>
</evidence>
<feature type="region of interest" description="Disordered" evidence="1">
    <location>
        <begin position="1"/>
        <end position="20"/>
    </location>
</feature>
<accession>A0A2T2NUM8</accession>
<keyword evidence="2" id="KW-0812">Transmembrane</keyword>
<proteinExistence type="predicted"/>
<evidence type="ECO:0000313" key="3">
    <source>
        <dbReference type="EMBL" id="PSN69094.1"/>
    </source>
</evidence>
<gene>
    <name evidence="3" type="ORF">BS50DRAFT_675320</name>
</gene>
<dbReference type="Proteomes" id="UP000240883">
    <property type="component" value="Unassembled WGS sequence"/>
</dbReference>
<dbReference type="AlphaFoldDB" id="A0A2T2NUM8"/>
<feature type="transmembrane region" description="Helical" evidence="2">
    <location>
        <begin position="64"/>
        <end position="88"/>
    </location>
</feature>